<gene>
    <name evidence="2" type="ORF">PW52_15630</name>
</gene>
<keyword evidence="1" id="KW-0472">Membrane</keyword>
<reference evidence="2 3" key="1">
    <citation type="submission" date="2014-11" db="EMBL/GenBank/DDBJ databases">
        <title>Tamlana sedimentorum sp. nov., isolated from shallow sand sediments of the Sea of Japan.</title>
        <authorList>
            <person name="Romanenko L.A."/>
        </authorList>
    </citation>
    <scope>NUCLEOTIDE SEQUENCE [LARGE SCALE GENOMIC DNA]</scope>
    <source>
        <strain evidence="2 3">JCM 19808</strain>
    </source>
</reference>
<dbReference type="AlphaFoldDB" id="A0A0D7W1T0"/>
<proteinExistence type="predicted"/>
<dbReference type="OrthoDB" id="1247025at2"/>
<accession>A0A0D7W1T0</accession>
<evidence type="ECO:0000313" key="3">
    <source>
        <dbReference type="Proteomes" id="UP000032578"/>
    </source>
</evidence>
<dbReference type="RefSeq" id="WP_044633920.1">
    <property type="nucleotide sequence ID" value="NZ_JTDW01000018.1"/>
</dbReference>
<dbReference type="STRING" id="1435349.PW52_15630"/>
<comment type="caution">
    <text evidence="2">The sequence shown here is derived from an EMBL/GenBank/DDBJ whole genome shotgun (WGS) entry which is preliminary data.</text>
</comment>
<name>A0A0D7W1T0_9FLAO</name>
<dbReference type="PATRIC" id="fig|1435349.4.peg.1156"/>
<keyword evidence="1" id="KW-0812">Transmembrane</keyword>
<sequence>MAPYKYEEDFKSKLEKRSLQPSANAWEKLSNRLEKEEKQTNKKLYWWLGVAASLVGIALIATQFFSSGVKTDVETIEIVTQHEDLQLEKIENVITEAAENKIEEPVNKESAIKTPKIHKIKPAILVELPKTAVAKVDSIDEIKTITPIEPKELLSFEEQKIQTVVAQVKVLNETREVTEADIDALLKQAQQDIQLNKLINSETGVVDANRLLQDVEAELDQSFRMRVYEAIKDSYITVKTAVAQRNE</sequence>
<evidence type="ECO:0000313" key="2">
    <source>
        <dbReference type="EMBL" id="KJD32663.1"/>
    </source>
</evidence>
<feature type="transmembrane region" description="Helical" evidence="1">
    <location>
        <begin position="44"/>
        <end position="65"/>
    </location>
</feature>
<evidence type="ECO:0000256" key="1">
    <source>
        <dbReference type="SAM" id="Phobius"/>
    </source>
</evidence>
<organism evidence="2 3">
    <name type="scientific">Neotamlana sedimentorum</name>
    <dbReference type="NCBI Taxonomy" id="1435349"/>
    <lineage>
        <taxon>Bacteria</taxon>
        <taxon>Pseudomonadati</taxon>
        <taxon>Bacteroidota</taxon>
        <taxon>Flavobacteriia</taxon>
        <taxon>Flavobacteriales</taxon>
        <taxon>Flavobacteriaceae</taxon>
        <taxon>Neotamlana</taxon>
    </lineage>
</organism>
<dbReference type="EMBL" id="JTDW01000018">
    <property type="protein sequence ID" value="KJD32663.1"/>
    <property type="molecule type" value="Genomic_DNA"/>
</dbReference>
<keyword evidence="3" id="KW-1185">Reference proteome</keyword>
<dbReference type="Proteomes" id="UP000032578">
    <property type="component" value="Unassembled WGS sequence"/>
</dbReference>
<keyword evidence="1" id="KW-1133">Transmembrane helix</keyword>
<protein>
    <submittedName>
        <fullName evidence="2">Uncharacterized protein</fullName>
    </submittedName>
</protein>